<sequence>MRSHSVAQTQTLQVQTHARSGRHMINQYIFLHELGRGVYGQVRLALDSNTLSDGDDDDHGRLVGVKIVQRQPRKRLKIGGGGLGPSTNSAAAASARSRGALLLTTDAKVKREVDILKKLHHHDVVSLLESARVVAGLKRVLEQIIKLGDSKNGDDQIQDFLYNTSRASFDADVGNLSKEGNEHLHAAFDNLRSIIETFAGGRSLDPLLESVRKIIDDVRQDERLTNYWNEIDSYVERLLFDEGFVTSSKAARKADDLYEKAQKLLESNAGWKRDAEALNEQLSSTATRSATTLRPPSSLTP</sequence>
<dbReference type="GO" id="GO:0004672">
    <property type="term" value="F:protein kinase activity"/>
    <property type="evidence" value="ECO:0007669"/>
    <property type="project" value="InterPro"/>
</dbReference>
<dbReference type="Proteomes" id="UP000836404">
    <property type="component" value="Unassembled WGS sequence"/>
</dbReference>
<name>A0A9N8QKJ8_9BASI</name>
<dbReference type="PANTHER" id="PTHR31138:SF1">
    <property type="entry name" value="PDZ DOMAIN-CONTAINING PROTEIN"/>
    <property type="match status" value="1"/>
</dbReference>
<dbReference type="AlphaFoldDB" id="A0A9N8QKJ8"/>
<dbReference type="SUPFAM" id="SSF56112">
    <property type="entry name" value="Protein kinase-like (PK-like)"/>
    <property type="match status" value="1"/>
</dbReference>
<feature type="domain" description="Protein kinase" evidence="2">
    <location>
        <begin position="28"/>
        <end position="301"/>
    </location>
</feature>
<reference evidence="3 4" key="1">
    <citation type="submission" date="2020-10" db="EMBL/GenBank/DDBJ databases">
        <authorList>
            <person name="Sedaghatjoo S."/>
        </authorList>
    </citation>
    <scope>NUCLEOTIDE SEQUENCE [LARGE SCALE GENOMIC DNA]</scope>
    <source>
        <strain evidence="3 4">LLFL</strain>
    </source>
</reference>
<evidence type="ECO:0000259" key="2">
    <source>
        <dbReference type="PROSITE" id="PS50011"/>
    </source>
</evidence>
<dbReference type="InterPro" id="IPR045967">
    <property type="entry name" value="HAM1-like_N"/>
</dbReference>
<dbReference type="InterPro" id="IPR011009">
    <property type="entry name" value="Kinase-like_dom_sf"/>
</dbReference>
<dbReference type="Gene3D" id="3.30.200.20">
    <property type="entry name" value="Phosphorylase Kinase, domain 1"/>
    <property type="match status" value="1"/>
</dbReference>
<gene>
    <name evidence="3" type="ORF">JKILLFL_G8994</name>
</gene>
<dbReference type="GO" id="GO:0005524">
    <property type="term" value="F:ATP binding"/>
    <property type="evidence" value="ECO:0007669"/>
    <property type="project" value="InterPro"/>
</dbReference>
<accession>A0A9N8QKJ8</accession>
<organism evidence="3 4">
    <name type="scientific">Tilletia laevis</name>
    <dbReference type="NCBI Taxonomy" id="157183"/>
    <lineage>
        <taxon>Eukaryota</taxon>
        <taxon>Fungi</taxon>
        <taxon>Dikarya</taxon>
        <taxon>Basidiomycota</taxon>
        <taxon>Ustilaginomycotina</taxon>
        <taxon>Exobasidiomycetes</taxon>
        <taxon>Tilletiales</taxon>
        <taxon>Tilletiaceae</taxon>
        <taxon>Tilletia</taxon>
    </lineage>
</organism>
<dbReference type="InterPro" id="IPR000719">
    <property type="entry name" value="Prot_kinase_dom"/>
</dbReference>
<feature type="region of interest" description="Disordered" evidence="1">
    <location>
        <begin position="281"/>
        <end position="301"/>
    </location>
</feature>
<dbReference type="PANTHER" id="PTHR31138">
    <property type="entry name" value="CHROMOSOME 19, WHOLE GENOME SHOTGUN SEQUENCE"/>
    <property type="match status" value="1"/>
</dbReference>
<feature type="non-terminal residue" evidence="3">
    <location>
        <position position="1"/>
    </location>
</feature>
<dbReference type="Pfam" id="PF19343">
    <property type="entry name" value="HAM1_N"/>
    <property type="match status" value="1"/>
</dbReference>
<evidence type="ECO:0000313" key="3">
    <source>
        <dbReference type="EMBL" id="CAD6953699.1"/>
    </source>
</evidence>
<dbReference type="EMBL" id="CAJHJF010006019">
    <property type="protein sequence ID" value="CAD6953699.1"/>
    <property type="molecule type" value="Genomic_DNA"/>
</dbReference>
<feature type="compositionally biased region" description="Low complexity" evidence="1">
    <location>
        <begin position="282"/>
        <end position="301"/>
    </location>
</feature>
<dbReference type="PROSITE" id="PS50011">
    <property type="entry name" value="PROTEIN_KINASE_DOM"/>
    <property type="match status" value="1"/>
</dbReference>
<proteinExistence type="predicted"/>
<keyword evidence="4" id="KW-1185">Reference proteome</keyword>
<evidence type="ECO:0000256" key="1">
    <source>
        <dbReference type="SAM" id="MobiDB-lite"/>
    </source>
</evidence>
<comment type="caution">
    <text evidence="3">The sequence shown here is derived from an EMBL/GenBank/DDBJ whole genome shotgun (WGS) entry which is preliminary data.</text>
</comment>
<evidence type="ECO:0000313" key="4">
    <source>
        <dbReference type="Proteomes" id="UP000836404"/>
    </source>
</evidence>
<protein>
    <recommendedName>
        <fullName evidence="2">Protein kinase domain-containing protein</fullName>
    </recommendedName>
</protein>